<keyword evidence="1" id="KW-0031">Aminopeptidase</keyword>
<dbReference type="Gene3D" id="3.40.50.10780">
    <property type="entry name" value="Dipeptide transport protein"/>
    <property type="match status" value="1"/>
</dbReference>
<gene>
    <name evidence="1" type="ORF">apy_15180</name>
</gene>
<organism evidence="1 2">
    <name type="scientific">Aeropyrum pernix</name>
    <dbReference type="NCBI Taxonomy" id="56636"/>
    <lineage>
        <taxon>Archaea</taxon>
        <taxon>Thermoproteota</taxon>
        <taxon>Thermoprotei</taxon>
        <taxon>Desulfurococcales</taxon>
        <taxon>Desulfurococcaceae</taxon>
        <taxon>Aeropyrum</taxon>
    </lineage>
</organism>
<sequence length="276" mass="30279">MGARFFVSVDAEGMPYSPSRVMMMPRDPLYGELRRIMTRVTNIVVEEIFASGAEGVVVADSHGSMVNIDPFEIDERVELVRGFPRPLAMVYGARGCAAALFIGYHGSPQSGGVLGHTYAGRIVQRVRVHGSEAATEYLLNAYALGEMGVPVVLVAGDSVLEGEVRRHTPWAVFVPLKKPASSLADVTPPWQRVEKSLRSAVREAVAASSLERAEPLKPVEPWIEVELKRPWHADVAELFPCVERLDGVTVRLSCSSFVDNYKLLEGIVIASYSLER</sequence>
<dbReference type="PIRSF" id="PIRSF015853">
    <property type="entry name" value="Pep_DppA"/>
    <property type="match status" value="1"/>
</dbReference>
<protein>
    <submittedName>
        <fullName evidence="1">D-aminopeptidase DppA</fullName>
    </submittedName>
</protein>
<comment type="caution">
    <text evidence="1">The sequence shown here is derived from an EMBL/GenBank/DDBJ whole genome shotgun (WGS) entry which is preliminary data.</text>
</comment>
<dbReference type="RefSeq" id="WP_165488025.1">
    <property type="nucleotide sequence ID" value="NZ_BDMD01000106.1"/>
</dbReference>
<dbReference type="CDD" id="cd08769">
    <property type="entry name" value="DAP_dppA_2"/>
    <property type="match status" value="1"/>
</dbReference>
<evidence type="ECO:0000313" key="2">
    <source>
        <dbReference type="Proteomes" id="UP000291213"/>
    </source>
</evidence>
<dbReference type="InterPro" id="IPR036177">
    <property type="entry name" value="Peptidase_M55_sf"/>
</dbReference>
<dbReference type="Pfam" id="PF04951">
    <property type="entry name" value="Peptidase_M55"/>
    <property type="match status" value="1"/>
</dbReference>
<dbReference type="SUPFAM" id="SSF63992">
    <property type="entry name" value="Dipeptide transport protein"/>
    <property type="match status" value="1"/>
</dbReference>
<dbReference type="InterPro" id="IPR007035">
    <property type="entry name" value="Peptidase_M55"/>
</dbReference>
<keyword evidence="1" id="KW-0378">Hydrolase</keyword>
<dbReference type="GO" id="GO:0004177">
    <property type="term" value="F:aminopeptidase activity"/>
    <property type="evidence" value="ECO:0007669"/>
    <property type="project" value="UniProtKB-KW"/>
</dbReference>
<proteinExistence type="predicted"/>
<dbReference type="AlphaFoldDB" id="A0A401HBI5"/>
<dbReference type="Gene3D" id="3.30.1360.130">
    <property type="entry name" value="Dipeptide transport protein"/>
    <property type="match status" value="1"/>
</dbReference>
<dbReference type="InterPro" id="IPR027476">
    <property type="entry name" value="DppA_N"/>
</dbReference>
<keyword evidence="1" id="KW-0645">Protease</keyword>
<dbReference type="Proteomes" id="UP000291213">
    <property type="component" value="Unassembled WGS sequence"/>
</dbReference>
<reference evidence="1 2" key="1">
    <citation type="submission" date="2017-02" db="EMBL/GenBank/DDBJ databases">
        <title>isolation and characterization of a novel temperate virus Aeropyrum globular virus 1 infecting hyperthermophilic archaeon Aeropyrum.</title>
        <authorList>
            <person name="Yumiya M."/>
            <person name="Yoshida T."/>
            <person name="Sako Y."/>
        </authorList>
    </citation>
    <scope>NUCLEOTIDE SEQUENCE [LARGE SCALE GENOMIC DNA]</scope>
    <source>
        <strain evidence="1 2">YK1-12-2013</strain>
    </source>
</reference>
<name>A0A401HBI5_AERPX</name>
<accession>A0A401HBI5</accession>
<dbReference type="EMBL" id="BDMD01000106">
    <property type="protein sequence ID" value="GBF09793.1"/>
    <property type="molecule type" value="Genomic_DNA"/>
</dbReference>
<evidence type="ECO:0000313" key="1">
    <source>
        <dbReference type="EMBL" id="GBF09793.1"/>
    </source>
</evidence>
<dbReference type="OrthoDB" id="85097at2157"/>